<proteinExistence type="predicted"/>
<evidence type="ECO:0000313" key="1">
    <source>
        <dbReference type="EMBL" id="JAH37152.1"/>
    </source>
</evidence>
<accession>A0A0E9S7G1</accession>
<protein>
    <submittedName>
        <fullName evidence="1">Uncharacterized protein</fullName>
    </submittedName>
</protein>
<dbReference type="AlphaFoldDB" id="A0A0E9S7G1"/>
<dbReference type="EMBL" id="GBXM01071425">
    <property type="protein sequence ID" value="JAH37152.1"/>
    <property type="molecule type" value="Transcribed_RNA"/>
</dbReference>
<reference evidence="1" key="1">
    <citation type="submission" date="2014-11" db="EMBL/GenBank/DDBJ databases">
        <authorList>
            <person name="Amaro Gonzalez C."/>
        </authorList>
    </citation>
    <scope>NUCLEOTIDE SEQUENCE</scope>
</reference>
<organism evidence="1">
    <name type="scientific">Anguilla anguilla</name>
    <name type="common">European freshwater eel</name>
    <name type="synonym">Muraena anguilla</name>
    <dbReference type="NCBI Taxonomy" id="7936"/>
    <lineage>
        <taxon>Eukaryota</taxon>
        <taxon>Metazoa</taxon>
        <taxon>Chordata</taxon>
        <taxon>Craniata</taxon>
        <taxon>Vertebrata</taxon>
        <taxon>Euteleostomi</taxon>
        <taxon>Actinopterygii</taxon>
        <taxon>Neopterygii</taxon>
        <taxon>Teleostei</taxon>
        <taxon>Anguilliformes</taxon>
        <taxon>Anguillidae</taxon>
        <taxon>Anguilla</taxon>
    </lineage>
</organism>
<sequence>MTPFTVCICFIVKTWCWQLMSKWFLILT</sequence>
<reference evidence="1" key="2">
    <citation type="journal article" date="2015" name="Fish Shellfish Immunol.">
        <title>Early steps in the European eel (Anguilla anguilla)-Vibrio vulnificus interaction in the gills: Role of the RtxA13 toxin.</title>
        <authorList>
            <person name="Callol A."/>
            <person name="Pajuelo D."/>
            <person name="Ebbesson L."/>
            <person name="Teles M."/>
            <person name="MacKenzie S."/>
            <person name="Amaro C."/>
        </authorList>
    </citation>
    <scope>NUCLEOTIDE SEQUENCE</scope>
</reference>
<name>A0A0E9S7G1_ANGAN</name>